<name>A0A927WGZ2_SELRU</name>
<gene>
    <name evidence="1" type="ORF">E7201_00665</name>
</gene>
<comment type="caution">
    <text evidence="1">The sequence shown here is derived from an EMBL/GenBank/DDBJ whole genome shotgun (WGS) entry which is preliminary data.</text>
</comment>
<accession>A0A927WGZ2</accession>
<dbReference type="EMBL" id="SVBY01000003">
    <property type="protein sequence ID" value="MBE6091682.1"/>
    <property type="molecule type" value="Genomic_DNA"/>
</dbReference>
<reference evidence="1" key="1">
    <citation type="submission" date="2019-04" db="EMBL/GenBank/DDBJ databases">
        <title>Evolution of Biomass-Degrading Anaerobic Consortia Revealed by Metagenomics.</title>
        <authorList>
            <person name="Peng X."/>
        </authorList>
    </citation>
    <scope>NUCLEOTIDE SEQUENCE</scope>
    <source>
        <strain evidence="1">SIG240</strain>
    </source>
</reference>
<organism evidence="1 2">
    <name type="scientific">Selenomonas ruminantium</name>
    <dbReference type="NCBI Taxonomy" id="971"/>
    <lineage>
        <taxon>Bacteria</taxon>
        <taxon>Bacillati</taxon>
        <taxon>Bacillota</taxon>
        <taxon>Negativicutes</taxon>
        <taxon>Selenomonadales</taxon>
        <taxon>Selenomonadaceae</taxon>
        <taxon>Selenomonas</taxon>
    </lineage>
</organism>
<sequence length="100" mass="10551">MKNWSTDKIIAVGLMAAFVVTVAAMDAIAFMQGDMSVEGIAKELAIGLFSYMSRGFTTPTQTVQSQQSKVGHALGQAADVAREGSKIADAVENLKGTLKK</sequence>
<evidence type="ECO:0000313" key="2">
    <source>
        <dbReference type="Proteomes" id="UP000761380"/>
    </source>
</evidence>
<dbReference type="Proteomes" id="UP000761380">
    <property type="component" value="Unassembled WGS sequence"/>
</dbReference>
<proteinExistence type="predicted"/>
<protein>
    <submittedName>
        <fullName evidence="1">Uncharacterized protein</fullName>
    </submittedName>
</protein>
<evidence type="ECO:0000313" key="1">
    <source>
        <dbReference type="EMBL" id="MBE6091682.1"/>
    </source>
</evidence>
<dbReference type="AlphaFoldDB" id="A0A927WGZ2"/>